<dbReference type="InterPro" id="IPR010982">
    <property type="entry name" value="Lambda_DNA-bd_dom_sf"/>
</dbReference>
<name>A0A179T2I0_9BACI</name>
<dbReference type="CDD" id="cd00093">
    <property type="entry name" value="HTH_XRE"/>
    <property type="match status" value="1"/>
</dbReference>
<dbReference type="RefSeq" id="WP_066328722.1">
    <property type="nucleotide sequence ID" value="NZ_LWSG01000005.1"/>
</dbReference>
<dbReference type="SUPFAM" id="SSF47413">
    <property type="entry name" value="lambda repressor-like DNA-binding domains"/>
    <property type="match status" value="1"/>
</dbReference>
<dbReference type="EMBL" id="LWSG01000005">
    <property type="protein sequence ID" value="OAS88145.1"/>
    <property type="molecule type" value="Genomic_DNA"/>
</dbReference>
<gene>
    <name evidence="3" type="ORF">A6K24_17365</name>
</gene>
<organism evidence="3 4">
    <name type="scientific">Metabacillus litoralis</name>
    <dbReference type="NCBI Taxonomy" id="152268"/>
    <lineage>
        <taxon>Bacteria</taxon>
        <taxon>Bacillati</taxon>
        <taxon>Bacillota</taxon>
        <taxon>Bacilli</taxon>
        <taxon>Bacillales</taxon>
        <taxon>Bacillaceae</taxon>
        <taxon>Metabacillus</taxon>
    </lineage>
</organism>
<dbReference type="PANTHER" id="PTHR46558">
    <property type="entry name" value="TRACRIPTIONAL REGULATORY PROTEIN-RELATED-RELATED"/>
    <property type="match status" value="1"/>
</dbReference>
<dbReference type="Pfam" id="PF01381">
    <property type="entry name" value="HTH_3"/>
    <property type="match status" value="1"/>
</dbReference>
<feature type="domain" description="HTH cro/C1-type" evidence="2">
    <location>
        <begin position="11"/>
        <end position="65"/>
    </location>
</feature>
<dbReference type="InterPro" id="IPR001387">
    <property type="entry name" value="Cro/C1-type_HTH"/>
</dbReference>
<dbReference type="AlphaFoldDB" id="A0A179T2I0"/>
<dbReference type="OrthoDB" id="9812495at2"/>
<proteinExistence type="predicted"/>
<dbReference type="GO" id="GO:0003677">
    <property type="term" value="F:DNA binding"/>
    <property type="evidence" value="ECO:0007669"/>
    <property type="project" value="UniProtKB-KW"/>
</dbReference>
<sequence>MKELKKFKMNMKFYRERKGWSQEQLADKINVSRPVITRLETGEQEPALSYLLLLSKTFSVSIDHLIGRDQVTDDLLYEVYGDYGNEHSFSQIIDYLIKQPKMSTGLQQLLYAKPRERKLIEDILITVIEKSTKRLE</sequence>
<evidence type="ECO:0000313" key="3">
    <source>
        <dbReference type="EMBL" id="OAS88145.1"/>
    </source>
</evidence>
<keyword evidence="1" id="KW-0238">DNA-binding</keyword>
<comment type="caution">
    <text evidence="3">The sequence shown here is derived from an EMBL/GenBank/DDBJ whole genome shotgun (WGS) entry which is preliminary data.</text>
</comment>
<evidence type="ECO:0000313" key="4">
    <source>
        <dbReference type="Proteomes" id="UP000078534"/>
    </source>
</evidence>
<dbReference type="SMART" id="SM00530">
    <property type="entry name" value="HTH_XRE"/>
    <property type="match status" value="1"/>
</dbReference>
<dbReference type="PROSITE" id="PS50943">
    <property type="entry name" value="HTH_CROC1"/>
    <property type="match status" value="1"/>
</dbReference>
<evidence type="ECO:0000259" key="2">
    <source>
        <dbReference type="PROSITE" id="PS50943"/>
    </source>
</evidence>
<dbReference type="Gene3D" id="1.10.260.40">
    <property type="entry name" value="lambda repressor-like DNA-binding domains"/>
    <property type="match status" value="1"/>
</dbReference>
<accession>A0A179T2I0</accession>
<dbReference type="PANTHER" id="PTHR46558:SF13">
    <property type="entry name" value="HTH-TYPE TRANSCRIPTIONAL REGULATOR IMMR"/>
    <property type="match status" value="1"/>
</dbReference>
<reference evidence="4" key="1">
    <citation type="submission" date="2016-04" db="EMBL/GenBank/DDBJ databases">
        <authorList>
            <person name="Lyu Z."/>
            <person name="Lyu W."/>
        </authorList>
    </citation>
    <scope>NUCLEOTIDE SEQUENCE [LARGE SCALE GENOMIC DNA]</scope>
    <source>
        <strain evidence="4">C44</strain>
    </source>
</reference>
<evidence type="ECO:0000256" key="1">
    <source>
        <dbReference type="ARBA" id="ARBA00023125"/>
    </source>
</evidence>
<dbReference type="Proteomes" id="UP000078534">
    <property type="component" value="Unassembled WGS sequence"/>
</dbReference>
<protein>
    <recommendedName>
        <fullName evidence="2">HTH cro/C1-type domain-containing protein</fullName>
    </recommendedName>
</protein>
<dbReference type="STRING" id="152268.A6K24_17365"/>
<keyword evidence="4" id="KW-1185">Reference proteome</keyword>